<protein>
    <recommendedName>
        <fullName evidence="3">J domain-containing protein</fullName>
    </recommendedName>
</protein>
<dbReference type="GO" id="GO:0051787">
    <property type="term" value="F:misfolded protein binding"/>
    <property type="evidence" value="ECO:0007669"/>
    <property type="project" value="TreeGrafter"/>
</dbReference>
<evidence type="ECO:0000256" key="2">
    <source>
        <dbReference type="SAM" id="Phobius"/>
    </source>
</evidence>
<dbReference type="CDD" id="cd06257">
    <property type="entry name" value="DnaJ"/>
    <property type="match status" value="1"/>
</dbReference>
<comment type="caution">
    <text evidence="4">The sequence shown here is derived from an EMBL/GenBank/DDBJ whole genome shotgun (WGS) entry which is preliminary data.</text>
</comment>
<dbReference type="PROSITE" id="PS50076">
    <property type="entry name" value="DNAJ_2"/>
    <property type="match status" value="1"/>
</dbReference>
<feature type="transmembrane region" description="Helical" evidence="2">
    <location>
        <begin position="52"/>
        <end position="72"/>
    </location>
</feature>
<dbReference type="PANTHER" id="PTHR44360:SF1">
    <property type="entry name" value="DNAJ HOMOLOG SUBFAMILY B MEMBER 9"/>
    <property type="match status" value="1"/>
</dbReference>
<keyword evidence="2" id="KW-0472">Membrane</keyword>
<dbReference type="PANTHER" id="PTHR44360">
    <property type="entry name" value="DNAJ HOMOLOG SUBFAMILY B MEMBER 9"/>
    <property type="match status" value="1"/>
</dbReference>
<dbReference type="GO" id="GO:0005783">
    <property type="term" value="C:endoplasmic reticulum"/>
    <property type="evidence" value="ECO:0007669"/>
    <property type="project" value="TreeGrafter"/>
</dbReference>
<keyword evidence="2" id="KW-0812">Transmembrane</keyword>
<feature type="domain" description="J" evidence="3">
    <location>
        <begin position="77"/>
        <end position="146"/>
    </location>
</feature>
<feature type="transmembrane region" description="Helical" evidence="2">
    <location>
        <begin position="170"/>
        <end position="189"/>
    </location>
</feature>
<sequence length="360" mass="40716">MANDLLSFAGWYFLPSLVTGYLQSLLYTLTTRAGDAKPSPRSPRYVRDRQRIHIAVILAYLAYTIYDSAYQLRLEGNFYSAMGVPFDVDEKAIQSRFRRLTVQHHPDKYAGPASELPVVEAIYVQLQLARDTLLNPAKRFAYDRFGPTVLQWRHCKITKDFVLHGVQQTALYYVASGVGLVLMSMLGYLQQGKFWRYVAMGVLGAVEMSAVMSPTWPVWLEWGVNPFVRMWGGEGYLPFQALTLLRKLGITFFIALGQLGPLLQGPQVVTAEGDAATAQQLDRLDVLAKAADQEVSRLMGLELSPFLGDGERNRFKELRERVKDWLVQNTVRNDPEVKAAVSRVLDRRRQGGSPEVQRPR</sequence>
<keyword evidence="5" id="KW-1185">Reference proteome</keyword>
<keyword evidence="2" id="KW-1133">Transmembrane helix</keyword>
<dbReference type="GO" id="GO:0051087">
    <property type="term" value="F:protein-folding chaperone binding"/>
    <property type="evidence" value="ECO:0007669"/>
    <property type="project" value="TreeGrafter"/>
</dbReference>
<dbReference type="Proteomes" id="UP001337655">
    <property type="component" value="Unassembled WGS sequence"/>
</dbReference>
<evidence type="ECO:0000259" key="3">
    <source>
        <dbReference type="PROSITE" id="PS50076"/>
    </source>
</evidence>
<dbReference type="InterPro" id="IPR051948">
    <property type="entry name" value="Hsp70_co-chaperone_J-domain"/>
</dbReference>
<dbReference type="Pfam" id="PF00226">
    <property type="entry name" value="DnaJ"/>
    <property type="match status" value="1"/>
</dbReference>
<dbReference type="AlphaFoldDB" id="A0AAV9PG18"/>
<evidence type="ECO:0000313" key="5">
    <source>
        <dbReference type="Proteomes" id="UP001337655"/>
    </source>
</evidence>
<dbReference type="SMART" id="SM00271">
    <property type="entry name" value="DnaJ"/>
    <property type="match status" value="1"/>
</dbReference>
<proteinExistence type="predicted"/>
<feature type="transmembrane region" description="Helical" evidence="2">
    <location>
        <begin position="12"/>
        <end position="31"/>
    </location>
</feature>
<reference evidence="4 5" key="1">
    <citation type="submission" date="2023-08" db="EMBL/GenBank/DDBJ databases">
        <title>Black Yeasts Isolated from many extreme environments.</title>
        <authorList>
            <person name="Coleine C."/>
            <person name="Stajich J.E."/>
            <person name="Selbmann L."/>
        </authorList>
    </citation>
    <scope>NUCLEOTIDE SEQUENCE [LARGE SCALE GENOMIC DNA]</scope>
    <source>
        <strain evidence="4 5">CCFEE 5935</strain>
    </source>
</reference>
<evidence type="ECO:0000313" key="4">
    <source>
        <dbReference type="EMBL" id="KAK5171038.1"/>
    </source>
</evidence>
<dbReference type="GeneID" id="89925528"/>
<dbReference type="InterPro" id="IPR001623">
    <property type="entry name" value="DnaJ_domain"/>
</dbReference>
<feature type="transmembrane region" description="Helical" evidence="2">
    <location>
        <begin position="194"/>
        <end position="216"/>
    </location>
</feature>
<evidence type="ECO:0000256" key="1">
    <source>
        <dbReference type="ARBA" id="ARBA00023186"/>
    </source>
</evidence>
<dbReference type="InterPro" id="IPR036869">
    <property type="entry name" value="J_dom_sf"/>
</dbReference>
<name>A0AAV9PG18_9PEZI</name>
<organism evidence="4 5">
    <name type="scientific">Saxophila tyrrhenica</name>
    <dbReference type="NCBI Taxonomy" id="1690608"/>
    <lineage>
        <taxon>Eukaryota</taxon>
        <taxon>Fungi</taxon>
        <taxon>Dikarya</taxon>
        <taxon>Ascomycota</taxon>
        <taxon>Pezizomycotina</taxon>
        <taxon>Dothideomycetes</taxon>
        <taxon>Dothideomycetidae</taxon>
        <taxon>Mycosphaerellales</taxon>
        <taxon>Extremaceae</taxon>
        <taxon>Saxophila</taxon>
    </lineage>
</organism>
<dbReference type="SUPFAM" id="SSF46565">
    <property type="entry name" value="Chaperone J-domain"/>
    <property type="match status" value="1"/>
</dbReference>
<gene>
    <name evidence="4" type="ORF">LTR77_004182</name>
</gene>
<accession>A0AAV9PG18</accession>
<dbReference type="RefSeq" id="XP_064660066.1">
    <property type="nucleotide sequence ID" value="XM_064801436.1"/>
</dbReference>
<dbReference type="EMBL" id="JAVRRT010000006">
    <property type="protein sequence ID" value="KAK5171038.1"/>
    <property type="molecule type" value="Genomic_DNA"/>
</dbReference>
<dbReference type="GO" id="GO:0036503">
    <property type="term" value="P:ERAD pathway"/>
    <property type="evidence" value="ECO:0007669"/>
    <property type="project" value="TreeGrafter"/>
</dbReference>
<dbReference type="Gene3D" id="1.10.287.110">
    <property type="entry name" value="DnaJ domain"/>
    <property type="match status" value="1"/>
</dbReference>
<keyword evidence="1" id="KW-0143">Chaperone</keyword>